<dbReference type="InterPro" id="IPR005304">
    <property type="entry name" value="Rbsml_bgen_MeTrfase_EMG1/NEP1"/>
</dbReference>
<evidence type="ECO:0000313" key="11">
    <source>
        <dbReference type="EnsemblPlants" id="cds.evm.model.06.1761"/>
    </source>
</evidence>
<sequence>MDGSFEIDYGIPIPLAQSQQTSLKSQPGVIFVLERASLEVAKVGKTYQLLNSDHSVFLSKMGKTKGDYRPDIVHQALLAILDSPLNKAGRLKGLYIRTEKGVLIEVKPKTHLPRTSKRFYGLMSQLLQKLSIKDEKTHTKLLRVIKNPVTQYLHVNSHKIGFSSSSEKLIKMKDYVHKFESDRDIVFVVGVMAHGKIEPDYHIDDFIADGVIFQKANRLGFDMVARDSGGVVIEIRKVVVVLFVEAMGLREALSWIKTKE</sequence>
<evidence type="ECO:0000256" key="8">
    <source>
        <dbReference type="ARBA" id="ARBA00022730"/>
    </source>
</evidence>
<dbReference type="GO" id="GO:0032040">
    <property type="term" value="C:small-subunit processome"/>
    <property type="evidence" value="ECO:0007669"/>
    <property type="project" value="TreeGrafter"/>
</dbReference>
<proteinExistence type="inferred from homology"/>
<keyword evidence="5" id="KW-0489">Methyltransferase</keyword>
<dbReference type="CDD" id="cd18088">
    <property type="entry name" value="Nep1-like"/>
    <property type="match status" value="1"/>
</dbReference>
<reference evidence="11" key="1">
    <citation type="submission" date="2018-11" db="EMBL/GenBank/DDBJ databases">
        <authorList>
            <person name="Grassa J C."/>
        </authorList>
    </citation>
    <scope>NUCLEOTIDE SEQUENCE [LARGE SCALE GENOMIC DNA]</scope>
</reference>
<dbReference type="EMBL" id="UZAU01000618">
    <property type="status" value="NOT_ANNOTATED_CDS"/>
    <property type="molecule type" value="Genomic_DNA"/>
</dbReference>
<dbReference type="Gene3D" id="3.40.1280.10">
    <property type="match status" value="1"/>
</dbReference>
<dbReference type="OMA" id="YEDHANF"/>
<evidence type="ECO:0000256" key="1">
    <source>
        <dbReference type="ARBA" id="ARBA00004604"/>
    </source>
</evidence>
<dbReference type="PANTHER" id="PTHR12636:SF5">
    <property type="entry name" value="RIBOSOMAL RNA SMALL SUBUNIT METHYLTRANSFERASE NEP1"/>
    <property type="match status" value="1"/>
</dbReference>
<dbReference type="PANTHER" id="PTHR12636">
    <property type="entry name" value="NEP1/MRA1"/>
    <property type="match status" value="1"/>
</dbReference>
<evidence type="ECO:0000256" key="5">
    <source>
        <dbReference type="ARBA" id="ARBA00022603"/>
    </source>
</evidence>
<keyword evidence="10" id="KW-0539">Nucleus</keyword>
<accession>A0A803PVW8</accession>
<evidence type="ECO:0000256" key="3">
    <source>
        <dbReference type="ARBA" id="ARBA00022517"/>
    </source>
</evidence>
<dbReference type="GO" id="GO:0070037">
    <property type="term" value="F:rRNA (pseudouridine) methyltransferase activity"/>
    <property type="evidence" value="ECO:0007669"/>
    <property type="project" value="InterPro"/>
</dbReference>
<dbReference type="EnsemblPlants" id="evm.model.06.1761">
    <property type="protein sequence ID" value="cds.evm.model.06.1761"/>
    <property type="gene ID" value="evm.TU.06.1761"/>
</dbReference>
<dbReference type="SUPFAM" id="SSF75217">
    <property type="entry name" value="alpha/beta knot"/>
    <property type="match status" value="1"/>
</dbReference>
<keyword evidence="6" id="KW-0808">Transferase</keyword>
<reference evidence="11" key="2">
    <citation type="submission" date="2021-03" db="UniProtKB">
        <authorList>
            <consortium name="EnsemblPlants"/>
        </authorList>
    </citation>
    <scope>IDENTIFICATION</scope>
</reference>
<evidence type="ECO:0000256" key="9">
    <source>
        <dbReference type="ARBA" id="ARBA00022884"/>
    </source>
</evidence>
<evidence type="ECO:0000256" key="2">
    <source>
        <dbReference type="ARBA" id="ARBA00008115"/>
    </source>
</evidence>
<keyword evidence="4" id="KW-0698">rRNA processing</keyword>
<keyword evidence="7" id="KW-0949">S-adenosyl-L-methionine</keyword>
<dbReference type="Gramene" id="evm.model.06.1761">
    <property type="protein sequence ID" value="cds.evm.model.06.1761"/>
    <property type="gene ID" value="evm.TU.06.1761"/>
</dbReference>
<dbReference type="AlphaFoldDB" id="A0A803PVW8"/>
<keyword evidence="9" id="KW-0694">RNA-binding</keyword>
<dbReference type="InterPro" id="IPR029026">
    <property type="entry name" value="tRNA_m1G_MTases_N"/>
</dbReference>
<evidence type="ECO:0008006" key="13">
    <source>
        <dbReference type="Google" id="ProtNLM"/>
    </source>
</evidence>
<protein>
    <recommendedName>
        <fullName evidence="13">Ribosomal RNA small subunit methyltransferase NEP1</fullName>
    </recommendedName>
</protein>
<name>A0A803PVW8_CANSA</name>
<comment type="similarity">
    <text evidence="2">Belongs to the class IV-like SAM-binding methyltransferase superfamily. RNA methyltransferase NEP1 family.</text>
</comment>
<dbReference type="GO" id="GO:0070475">
    <property type="term" value="P:rRNA base methylation"/>
    <property type="evidence" value="ECO:0007669"/>
    <property type="project" value="InterPro"/>
</dbReference>
<evidence type="ECO:0000256" key="4">
    <source>
        <dbReference type="ARBA" id="ARBA00022552"/>
    </source>
</evidence>
<keyword evidence="12" id="KW-1185">Reference proteome</keyword>
<evidence type="ECO:0000256" key="6">
    <source>
        <dbReference type="ARBA" id="ARBA00022679"/>
    </source>
</evidence>
<dbReference type="InterPro" id="IPR029028">
    <property type="entry name" value="Alpha/beta_knot_MTases"/>
</dbReference>
<keyword evidence="8" id="KW-0699">rRNA-binding</keyword>
<dbReference type="Pfam" id="PF03587">
    <property type="entry name" value="EMG1"/>
    <property type="match status" value="1"/>
</dbReference>
<keyword evidence="3" id="KW-0690">Ribosome biogenesis</keyword>
<dbReference type="FunFam" id="3.40.1280.10:FF:000003">
    <property type="entry name" value="Ribosomal RNA small subunit methyltransferase"/>
    <property type="match status" value="1"/>
</dbReference>
<evidence type="ECO:0000256" key="7">
    <source>
        <dbReference type="ARBA" id="ARBA00022691"/>
    </source>
</evidence>
<dbReference type="Proteomes" id="UP000596661">
    <property type="component" value="Chromosome 6"/>
</dbReference>
<organism evidence="11 12">
    <name type="scientific">Cannabis sativa</name>
    <name type="common">Hemp</name>
    <name type="synonym">Marijuana</name>
    <dbReference type="NCBI Taxonomy" id="3483"/>
    <lineage>
        <taxon>Eukaryota</taxon>
        <taxon>Viridiplantae</taxon>
        <taxon>Streptophyta</taxon>
        <taxon>Embryophyta</taxon>
        <taxon>Tracheophyta</taxon>
        <taxon>Spermatophyta</taxon>
        <taxon>Magnoliopsida</taxon>
        <taxon>eudicotyledons</taxon>
        <taxon>Gunneridae</taxon>
        <taxon>Pentapetalae</taxon>
        <taxon>rosids</taxon>
        <taxon>fabids</taxon>
        <taxon>Rosales</taxon>
        <taxon>Cannabaceae</taxon>
        <taxon>Cannabis</taxon>
    </lineage>
</organism>
<evidence type="ECO:0000313" key="12">
    <source>
        <dbReference type="Proteomes" id="UP000596661"/>
    </source>
</evidence>
<evidence type="ECO:0000256" key="10">
    <source>
        <dbReference type="ARBA" id="ARBA00023242"/>
    </source>
</evidence>
<comment type="subcellular location">
    <subcellularLocation>
        <location evidence="1">Nucleus</location>
        <location evidence="1">Nucleolus</location>
    </subcellularLocation>
</comment>
<dbReference type="GO" id="GO:0019843">
    <property type="term" value="F:rRNA binding"/>
    <property type="evidence" value="ECO:0007669"/>
    <property type="project" value="UniProtKB-KW"/>
</dbReference>